<evidence type="ECO:0000259" key="6">
    <source>
        <dbReference type="Pfam" id="PF00881"/>
    </source>
</evidence>
<dbReference type="CDD" id="cd02146">
    <property type="entry name" value="NfsA-like"/>
    <property type="match status" value="1"/>
</dbReference>
<evidence type="ECO:0000256" key="4">
    <source>
        <dbReference type="ARBA" id="ARBA00023002"/>
    </source>
</evidence>
<organism evidence="7 8">
    <name type="scientific">Alkalicoccobacillus murimartini</name>
    <dbReference type="NCBI Taxonomy" id="171685"/>
    <lineage>
        <taxon>Bacteria</taxon>
        <taxon>Bacillati</taxon>
        <taxon>Bacillota</taxon>
        <taxon>Bacilli</taxon>
        <taxon>Bacillales</taxon>
        <taxon>Bacillaceae</taxon>
        <taxon>Alkalicoccobacillus</taxon>
    </lineage>
</organism>
<dbReference type="PANTHER" id="PTHR43425:SF2">
    <property type="entry name" value="OXYGEN-INSENSITIVE NADPH NITROREDUCTASE"/>
    <property type="match status" value="1"/>
</dbReference>
<evidence type="ECO:0000256" key="3">
    <source>
        <dbReference type="ARBA" id="ARBA00022643"/>
    </source>
</evidence>
<keyword evidence="4 5" id="KW-0560">Oxidoreductase</keyword>
<dbReference type="Proteomes" id="UP001225034">
    <property type="component" value="Unassembled WGS sequence"/>
</dbReference>
<dbReference type="EC" id="1.-.-.-" evidence="7"/>
<dbReference type="RefSeq" id="WP_306978843.1">
    <property type="nucleotide sequence ID" value="NZ_JAUSUA010000001.1"/>
</dbReference>
<dbReference type="NCBIfam" id="NF008033">
    <property type="entry name" value="PRK10765.1"/>
    <property type="match status" value="1"/>
</dbReference>
<protein>
    <submittedName>
        <fullName evidence="7">Nitroreductase</fullName>
        <ecNumber evidence="7">1.-.-.-</ecNumber>
    </submittedName>
</protein>
<dbReference type="Pfam" id="PF00881">
    <property type="entry name" value="Nitroreductase"/>
    <property type="match status" value="1"/>
</dbReference>
<proteinExistence type="inferred from homology"/>
<comment type="caution">
    <text evidence="7">The sequence shown here is derived from an EMBL/GenBank/DDBJ whole genome shotgun (WGS) entry which is preliminary data.</text>
</comment>
<keyword evidence="5" id="KW-0521">NADP</keyword>
<accession>A0ABT9YCS1</accession>
<dbReference type="PANTHER" id="PTHR43425">
    <property type="entry name" value="OXYGEN-INSENSITIVE NADPH NITROREDUCTASE"/>
    <property type="match status" value="1"/>
</dbReference>
<dbReference type="InterPro" id="IPR016446">
    <property type="entry name" value="Flavin_OxRdtase_Frp"/>
</dbReference>
<evidence type="ECO:0000256" key="2">
    <source>
        <dbReference type="ARBA" id="ARBA00022630"/>
    </source>
</evidence>
<name>A0ABT9YCS1_9BACI</name>
<feature type="domain" description="Nitroreductase" evidence="6">
    <location>
        <begin position="11"/>
        <end position="164"/>
    </location>
</feature>
<keyword evidence="8" id="KW-1185">Reference proteome</keyword>
<sequence length="247" mass="27641">MTNELIQTMSAHRSIRKFTDQEISDAQVSLLTDAARWAPSSHHVQAYSIIVIRNKEKKETLSSLTGGQRWVEECPVFLVICADYHRIGEASKRHDQPLEIGGAEQLLVGAVDAALVAQNILLAAESLGLGGVMIGGIRNQPEEVTKLLHLPANTFPVMGMCLGYPDQDIEQKPRLPKEASVFFETYQSASIPQALEDYNEIMQTYYGSRQTNAKQQTWSEQMASYMGKANRPHMNDYLRKQGFLTNL</sequence>
<comment type="similarity">
    <text evidence="1 5">Belongs to the flavin oxidoreductase frp family.</text>
</comment>
<dbReference type="InterPro" id="IPR029479">
    <property type="entry name" value="Nitroreductase"/>
</dbReference>
<evidence type="ECO:0000313" key="8">
    <source>
        <dbReference type="Proteomes" id="UP001225034"/>
    </source>
</evidence>
<dbReference type="PIRSF" id="PIRSF005426">
    <property type="entry name" value="Frp"/>
    <property type="match status" value="1"/>
</dbReference>
<evidence type="ECO:0000256" key="1">
    <source>
        <dbReference type="ARBA" id="ARBA00008366"/>
    </source>
</evidence>
<dbReference type="InterPro" id="IPR000415">
    <property type="entry name" value="Nitroreductase-like"/>
</dbReference>
<dbReference type="GO" id="GO:0016491">
    <property type="term" value="F:oxidoreductase activity"/>
    <property type="evidence" value="ECO:0007669"/>
    <property type="project" value="UniProtKB-KW"/>
</dbReference>
<keyword evidence="2 5" id="KW-0285">Flavoprotein</keyword>
<keyword evidence="3 5" id="KW-0288">FMN</keyword>
<reference evidence="7 8" key="1">
    <citation type="submission" date="2023-07" db="EMBL/GenBank/DDBJ databases">
        <title>Genomic Encyclopedia of Type Strains, Phase IV (KMG-IV): sequencing the most valuable type-strain genomes for metagenomic binning, comparative biology and taxonomic classification.</title>
        <authorList>
            <person name="Goeker M."/>
        </authorList>
    </citation>
    <scope>NUCLEOTIDE SEQUENCE [LARGE SCALE GENOMIC DNA]</scope>
    <source>
        <strain evidence="7 8">DSM 19154</strain>
    </source>
</reference>
<dbReference type="Gene3D" id="3.40.109.10">
    <property type="entry name" value="NADH Oxidase"/>
    <property type="match status" value="1"/>
</dbReference>
<dbReference type="SUPFAM" id="SSF55469">
    <property type="entry name" value="FMN-dependent nitroreductase-like"/>
    <property type="match status" value="1"/>
</dbReference>
<evidence type="ECO:0000313" key="7">
    <source>
        <dbReference type="EMBL" id="MDQ0205275.1"/>
    </source>
</evidence>
<dbReference type="EMBL" id="JAUSUA010000001">
    <property type="protein sequence ID" value="MDQ0205275.1"/>
    <property type="molecule type" value="Genomic_DNA"/>
</dbReference>
<gene>
    <name evidence="7" type="ORF">J2S05_000049</name>
</gene>
<evidence type="ECO:0000256" key="5">
    <source>
        <dbReference type="PIRNR" id="PIRNR005426"/>
    </source>
</evidence>